<evidence type="ECO:0000313" key="4">
    <source>
        <dbReference type="EMBL" id="GHC72933.1"/>
    </source>
</evidence>
<keyword evidence="3" id="KW-0472">Membrane</keyword>
<comment type="caution">
    <text evidence="4">The sequence shown here is derived from an EMBL/GenBank/DDBJ whole genome shotgun (WGS) entry which is preliminary data.</text>
</comment>
<reference evidence="4" key="2">
    <citation type="submission" date="2020-09" db="EMBL/GenBank/DDBJ databases">
        <authorList>
            <person name="Sun Q."/>
            <person name="Kim S."/>
        </authorList>
    </citation>
    <scope>NUCLEOTIDE SEQUENCE</scope>
    <source>
        <strain evidence="4">KCTC 42097</strain>
    </source>
</reference>
<sequence length="857" mass="94438">MIRQTEEPMPGPQAQDGKVKDAKLARMRVSVGAVMIFERLWPLVVPPLIIVSTFISLSWFGLFWRLSDWPRIGIGLTLAAVFLAALWPLRKFSRPTREEIERRIERANALKHRPIATQTDRIAGVAAKDGFAQALWAEHQRRLREGVDSLHGDLPSTKMAERDPYGIRAGALLVLVIAFAFSYGPNAGSLTDVFRYSGGPANVERRIDAWVTPPGYTGRPVIYLTAQANREKTEFSVPAGSMLSVQVGGGTGAERLAISPDSGETVEIENEMSQSGTTNTASRGARFNTPVAHDSAAQLSSGMRGLQSWSFKVIPDKAPTIAFDGEPHRARNGTLEIPYIVKDDYGAVKGHVQFDLAEPVDGARPLFEAPELALGVPRRGEEKARVRKDLTEHVWAGADVNIVLSVSDGAEQEGLTQPLRITMPQRPFSNPLARAVLEQRRLLGMDANARHRVLTLMDAMMLRPDDTINNTQNFLLLASARARLSQAHSDDALRDVVAYLWSIANQIESGSMSDAQQRLSQAQQALREALQNGASDEEISQLMQELRQAMNEFMQELARQAMQNPNSQQQASPDAQMLSQRDLERMLDQMENLAKSGARDQAEQMLSQLENMLNNRQAGQPQQGQGGEQNAMRQSMDELGRLLREQQQLMDETHRQGQQGPGQQGQDQQGQGEQGEGQQPGQGEGEAREGQQPGQGSGYGDLQSRQNGIQRGLSELTEKLRQQGIEPGEGFGEADGAMGQAGEALGQEQSERAVGEQGRAMEAMRRGAQDMMQQMQQAQQGQDGPSGQAGNRNPSDRDPLGRPRATTGPQFDSGVEIPDEIDVQQARRILEEIRKRLGDALSPQLEREYLERLLRME</sequence>
<proteinExistence type="predicted"/>
<dbReference type="Pfam" id="PF13779">
    <property type="entry name" value="DUF4175"/>
    <property type="match status" value="1"/>
</dbReference>
<evidence type="ECO:0000313" key="5">
    <source>
        <dbReference type="Proteomes" id="UP000641137"/>
    </source>
</evidence>
<keyword evidence="1" id="KW-0175">Coiled coil</keyword>
<name>A0A8J3DQ51_9HYPH</name>
<feature type="transmembrane region" description="Helical" evidence="3">
    <location>
        <begin position="165"/>
        <end position="184"/>
    </location>
</feature>
<feature type="region of interest" description="Disordered" evidence="2">
    <location>
        <begin position="650"/>
        <end position="819"/>
    </location>
</feature>
<keyword evidence="5" id="KW-1185">Reference proteome</keyword>
<feature type="coiled-coil region" evidence="1">
    <location>
        <begin position="512"/>
        <end position="563"/>
    </location>
</feature>
<evidence type="ECO:0000256" key="2">
    <source>
        <dbReference type="SAM" id="MobiDB-lite"/>
    </source>
</evidence>
<dbReference type="AlphaFoldDB" id="A0A8J3DQ51"/>
<organism evidence="4 5">
    <name type="scientific">Limoniibacter endophyticus</name>
    <dbReference type="NCBI Taxonomy" id="1565040"/>
    <lineage>
        <taxon>Bacteria</taxon>
        <taxon>Pseudomonadati</taxon>
        <taxon>Pseudomonadota</taxon>
        <taxon>Alphaproteobacteria</taxon>
        <taxon>Hyphomicrobiales</taxon>
        <taxon>Bartonellaceae</taxon>
        <taxon>Limoniibacter</taxon>
    </lineage>
</organism>
<keyword evidence="3" id="KW-0812">Transmembrane</keyword>
<reference evidence="4" key="1">
    <citation type="journal article" date="2014" name="Int. J. Syst. Evol. Microbiol.">
        <title>Complete genome sequence of Corynebacterium casei LMG S-19264T (=DSM 44701T), isolated from a smear-ripened cheese.</title>
        <authorList>
            <consortium name="US DOE Joint Genome Institute (JGI-PGF)"/>
            <person name="Walter F."/>
            <person name="Albersmeier A."/>
            <person name="Kalinowski J."/>
            <person name="Ruckert C."/>
        </authorList>
    </citation>
    <scope>NUCLEOTIDE SEQUENCE</scope>
    <source>
        <strain evidence="4">KCTC 42097</strain>
    </source>
</reference>
<protein>
    <submittedName>
        <fullName evidence="4">TIGR02302 family protein</fullName>
    </submittedName>
</protein>
<dbReference type="Proteomes" id="UP000641137">
    <property type="component" value="Unassembled WGS sequence"/>
</dbReference>
<feature type="compositionally biased region" description="Gly residues" evidence="2">
    <location>
        <begin position="672"/>
        <end position="684"/>
    </location>
</feature>
<dbReference type="NCBIfam" id="TIGR02302">
    <property type="entry name" value="aProt_lowcomp"/>
    <property type="match status" value="1"/>
</dbReference>
<accession>A0A8J3DQ51</accession>
<feature type="compositionally biased region" description="Low complexity" evidence="2">
    <location>
        <begin position="769"/>
        <end position="790"/>
    </location>
</feature>
<dbReference type="InterPro" id="IPR012683">
    <property type="entry name" value="CHP02302_TM"/>
</dbReference>
<feature type="transmembrane region" description="Helical" evidence="3">
    <location>
        <begin position="69"/>
        <end position="89"/>
    </location>
</feature>
<evidence type="ECO:0000256" key="3">
    <source>
        <dbReference type="SAM" id="Phobius"/>
    </source>
</evidence>
<dbReference type="RefSeq" id="WP_244636703.1">
    <property type="nucleotide sequence ID" value="NZ_BMZO01000006.1"/>
</dbReference>
<evidence type="ECO:0000256" key="1">
    <source>
        <dbReference type="SAM" id="Coils"/>
    </source>
</evidence>
<dbReference type="EMBL" id="BMZO01000006">
    <property type="protein sequence ID" value="GHC72933.1"/>
    <property type="molecule type" value="Genomic_DNA"/>
</dbReference>
<keyword evidence="3" id="KW-1133">Transmembrane helix</keyword>
<gene>
    <name evidence="4" type="ORF">GCM10010136_20990</name>
</gene>
<feature type="transmembrane region" description="Helical" evidence="3">
    <location>
        <begin position="40"/>
        <end position="63"/>
    </location>
</feature>